<dbReference type="EMBL" id="LIAE01007404">
    <property type="protein sequence ID" value="PAV79520.1"/>
    <property type="molecule type" value="Genomic_DNA"/>
</dbReference>
<proteinExistence type="predicted"/>
<reference evidence="1 2" key="1">
    <citation type="journal article" date="2017" name="Curr. Biol.">
        <title>Genome architecture and evolution of a unichromosomal asexual nematode.</title>
        <authorList>
            <person name="Fradin H."/>
            <person name="Zegar C."/>
            <person name="Gutwein M."/>
            <person name="Lucas J."/>
            <person name="Kovtun M."/>
            <person name="Corcoran D."/>
            <person name="Baugh L.R."/>
            <person name="Kiontke K."/>
            <person name="Gunsalus K."/>
            <person name="Fitch D.H."/>
            <person name="Piano F."/>
        </authorList>
    </citation>
    <scope>NUCLEOTIDE SEQUENCE [LARGE SCALE GENOMIC DNA]</scope>
    <source>
        <strain evidence="1">PF1309</strain>
    </source>
</reference>
<protein>
    <submittedName>
        <fullName evidence="1">Uncharacterized protein</fullName>
    </submittedName>
</protein>
<keyword evidence="2" id="KW-1185">Reference proteome</keyword>
<name>A0A2A2L034_9BILA</name>
<accession>A0A2A2L034</accession>
<evidence type="ECO:0000313" key="1">
    <source>
        <dbReference type="EMBL" id="PAV79520.1"/>
    </source>
</evidence>
<dbReference type="AlphaFoldDB" id="A0A2A2L034"/>
<gene>
    <name evidence="1" type="ORF">WR25_11220</name>
</gene>
<sequence>MTTPDMDLPALETTTMLEDTTTEEELQALICSDPMFMFIYDSCFVSTHIRMDGQCKLQYHIQEPIGGTEYNGYDGSLAACQALNSAAHLWYPTSQAQYIMIIITLTEQYVDVWSWRLTNDLVGLGDES</sequence>
<comment type="caution">
    <text evidence="1">The sequence shown here is derived from an EMBL/GenBank/DDBJ whole genome shotgun (WGS) entry which is preliminary data.</text>
</comment>
<evidence type="ECO:0000313" key="2">
    <source>
        <dbReference type="Proteomes" id="UP000218231"/>
    </source>
</evidence>
<dbReference type="Proteomes" id="UP000218231">
    <property type="component" value="Unassembled WGS sequence"/>
</dbReference>
<organism evidence="1 2">
    <name type="scientific">Diploscapter pachys</name>
    <dbReference type="NCBI Taxonomy" id="2018661"/>
    <lineage>
        <taxon>Eukaryota</taxon>
        <taxon>Metazoa</taxon>
        <taxon>Ecdysozoa</taxon>
        <taxon>Nematoda</taxon>
        <taxon>Chromadorea</taxon>
        <taxon>Rhabditida</taxon>
        <taxon>Rhabditina</taxon>
        <taxon>Rhabditomorpha</taxon>
        <taxon>Rhabditoidea</taxon>
        <taxon>Rhabditidae</taxon>
        <taxon>Diploscapter</taxon>
    </lineage>
</organism>